<protein>
    <submittedName>
        <fullName evidence="1">Uncharacterized protein</fullName>
    </submittedName>
</protein>
<sequence length="130" mass="14332">MKRVDRHMNKADWGRLIVRQMLVCLAFVISFSQFSAVSHAHPSHDDEPNEPACSVCILATHDEDIEDNVGDGDRQDDMNNCHFDAQLSKSGLALSQAQPARVPTVVTNLFAPARVPILTCPAPRAPPIYI</sequence>
<dbReference type="Proteomes" id="UP000282211">
    <property type="component" value="Unassembled WGS sequence"/>
</dbReference>
<organism evidence="1 2">
    <name type="scientific">Litorimonas taeanensis</name>
    <dbReference type="NCBI Taxonomy" id="568099"/>
    <lineage>
        <taxon>Bacteria</taxon>
        <taxon>Pseudomonadati</taxon>
        <taxon>Pseudomonadota</taxon>
        <taxon>Alphaproteobacteria</taxon>
        <taxon>Maricaulales</taxon>
        <taxon>Robiginitomaculaceae</taxon>
    </lineage>
</organism>
<dbReference type="EMBL" id="RBII01000002">
    <property type="protein sequence ID" value="RKQ68855.1"/>
    <property type="molecule type" value="Genomic_DNA"/>
</dbReference>
<comment type="caution">
    <text evidence="1">The sequence shown here is derived from an EMBL/GenBank/DDBJ whole genome shotgun (WGS) entry which is preliminary data.</text>
</comment>
<dbReference type="InParanoid" id="A0A420WD24"/>
<gene>
    <name evidence="1" type="ORF">DES40_1629</name>
</gene>
<dbReference type="AlphaFoldDB" id="A0A420WD24"/>
<evidence type="ECO:0000313" key="2">
    <source>
        <dbReference type="Proteomes" id="UP000282211"/>
    </source>
</evidence>
<keyword evidence="2" id="KW-1185">Reference proteome</keyword>
<evidence type="ECO:0000313" key="1">
    <source>
        <dbReference type="EMBL" id="RKQ68855.1"/>
    </source>
</evidence>
<reference evidence="1 2" key="1">
    <citation type="submission" date="2018-10" db="EMBL/GenBank/DDBJ databases">
        <title>Genomic Encyclopedia of Type Strains, Phase IV (KMG-IV): sequencing the most valuable type-strain genomes for metagenomic binning, comparative biology and taxonomic classification.</title>
        <authorList>
            <person name="Goeker M."/>
        </authorList>
    </citation>
    <scope>NUCLEOTIDE SEQUENCE [LARGE SCALE GENOMIC DNA]</scope>
    <source>
        <strain evidence="1 2">DSM 22008</strain>
    </source>
</reference>
<name>A0A420WD24_9PROT</name>
<accession>A0A420WD24</accession>
<proteinExistence type="predicted"/>
<dbReference type="RefSeq" id="WP_147405873.1">
    <property type="nucleotide sequence ID" value="NZ_RBII01000002.1"/>
</dbReference>